<dbReference type="RefSeq" id="WP_004633164.1">
    <property type="nucleotide sequence ID" value="NZ_CP046314.1"/>
</dbReference>
<keyword evidence="14 18" id="KW-0326">Glycosidase</keyword>
<evidence type="ECO:0000313" key="19">
    <source>
        <dbReference type="Proteomes" id="UP000425411"/>
    </source>
</evidence>
<keyword evidence="7" id="KW-0863">Zinc-finger</keyword>
<dbReference type="InterPro" id="IPR012319">
    <property type="entry name" value="FPG_cat"/>
</dbReference>
<dbReference type="SUPFAM" id="SSF57716">
    <property type="entry name" value="Glucocorticoid receptor-like (DNA-binding domain)"/>
    <property type="match status" value="1"/>
</dbReference>
<evidence type="ECO:0000256" key="4">
    <source>
        <dbReference type="ARBA" id="ARBA00011245"/>
    </source>
</evidence>
<dbReference type="EC" id="3.2.2.23" evidence="18"/>
<dbReference type="Proteomes" id="UP000425411">
    <property type="component" value="Chromosome"/>
</dbReference>
<dbReference type="GO" id="GO:0003690">
    <property type="term" value="F:double-stranded DNA binding"/>
    <property type="evidence" value="ECO:0007669"/>
    <property type="project" value="UniProtKB-ARBA"/>
</dbReference>
<evidence type="ECO:0000256" key="13">
    <source>
        <dbReference type="ARBA" id="ARBA00023268"/>
    </source>
</evidence>
<dbReference type="PANTHER" id="PTHR22993:SF9">
    <property type="entry name" value="FORMAMIDOPYRIMIDINE-DNA GLYCOSYLASE"/>
    <property type="match status" value="1"/>
</dbReference>
<evidence type="ECO:0000313" key="18">
    <source>
        <dbReference type="EMBL" id="QGS08849.1"/>
    </source>
</evidence>
<evidence type="ECO:0000256" key="6">
    <source>
        <dbReference type="ARBA" id="ARBA00022763"/>
    </source>
</evidence>
<keyword evidence="13" id="KW-0511">Multifunctional enzyme</keyword>
<dbReference type="SMART" id="SM01232">
    <property type="entry name" value="H2TH"/>
    <property type="match status" value="1"/>
</dbReference>
<dbReference type="FunFam" id="1.10.8.50:FF:000003">
    <property type="entry name" value="Formamidopyrimidine-DNA glycosylase"/>
    <property type="match status" value="1"/>
</dbReference>
<dbReference type="Pfam" id="PF01149">
    <property type="entry name" value="Fapy_DNA_glyco"/>
    <property type="match status" value="1"/>
</dbReference>
<proteinExistence type="inferred from homology"/>
<evidence type="ECO:0000256" key="9">
    <source>
        <dbReference type="ARBA" id="ARBA00022833"/>
    </source>
</evidence>
<keyword evidence="16" id="KW-0812">Transmembrane</keyword>
<evidence type="ECO:0000256" key="11">
    <source>
        <dbReference type="ARBA" id="ARBA00023204"/>
    </source>
</evidence>
<evidence type="ECO:0000256" key="15">
    <source>
        <dbReference type="ARBA" id="ARBA00044632"/>
    </source>
</evidence>
<dbReference type="Pfam" id="PF06831">
    <property type="entry name" value="H2TH"/>
    <property type="match status" value="1"/>
</dbReference>
<keyword evidence="12 18" id="KW-0456">Lyase</keyword>
<evidence type="ECO:0000256" key="14">
    <source>
        <dbReference type="ARBA" id="ARBA00023295"/>
    </source>
</evidence>
<dbReference type="Gene3D" id="3.20.190.10">
    <property type="entry name" value="MutM-like, N-terminal"/>
    <property type="match status" value="1"/>
</dbReference>
<dbReference type="InterPro" id="IPR020629">
    <property type="entry name" value="FPG_Glyclase"/>
</dbReference>
<dbReference type="SMART" id="SM00898">
    <property type="entry name" value="Fapy_DNA_glyco"/>
    <property type="match status" value="1"/>
</dbReference>
<name>A0AAP9KSV2_9BACL</name>
<dbReference type="Gene3D" id="1.10.8.50">
    <property type="match status" value="1"/>
</dbReference>
<comment type="catalytic activity">
    <reaction evidence="15">
        <text>2'-deoxyribonucleotide-(2'-deoxyribose 5'-phosphate)-2'-deoxyribonucleotide-DNA = a 3'-end 2'-deoxyribonucleotide-(2,3-dehydro-2,3-deoxyribose 5'-phosphate)-DNA + a 5'-end 5'-phospho-2'-deoxyribonucleoside-DNA + H(+)</text>
        <dbReference type="Rhea" id="RHEA:66592"/>
        <dbReference type="Rhea" id="RHEA-COMP:13180"/>
        <dbReference type="Rhea" id="RHEA-COMP:16897"/>
        <dbReference type="Rhea" id="RHEA-COMP:17067"/>
        <dbReference type="ChEBI" id="CHEBI:15378"/>
        <dbReference type="ChEBI" id="CHEBI:136412"/>
        <dbReference type="ChEBI" id="CHEBI:157695"/>
        <dbReference type="ChEBI" id="CHEBI:167181"/>
        <dbReference type="EC" id="4.2.99.18"/>
    </reaction>
</comment>
<dbReference type="EC" id="4.2.99.18" evidence="18"/>
<keyword evidence="10" id="KW-0238">DNA-binding</keyword>
<dbReference type="NCBIfam" id="NF002211">
    <property type="entry name" value="PRK01103.1"/>
    <property type="match status" value="1"/>
</dbReference>
<feature type="domain" description="Formamidopyrimidine-DNA glycosylase catalytic" evidence="17">
    <location>
        <begin position="2"/>
        <end position="128"/>
    </location>
</feature>
<dbReference type="SUPFAM" id="SSF81624">
    <property type="entry name" value="N-terminal domain of MutM-like DNA repair proteins"/>
    <property type="match status" value="1"/>
</dbReference>
<dbReference type="PROSITE" id="PS51068">
    <property type="entry name" value="FPG_CAT"/>
    <property type="match status" value="1"/>
</dbReference>
<evidence type="ECO:0000256" key="16">
    <source>
        <dbReference type="SAM" id="Phobius"/>
    </source>
</evidence>
<dbReference type="GO" id="GO:0008270">
    <property type="term" value="F:zinc ion binding"/>
    <property type="evidence" value="ECO:0007669"/>
    <property type="project" value="UniProtKB-KW"/>
</dbReference>
<dbReference type="InterPro" id="IPR015886">
    <property type="entry name" value="H2TH_FPG"/>
</dbReference>
<evidence type="ECO:0000256" key="2">
    <source>
        <dbReference type="ARBA" id="ARBA00001947"/>
    </source>
</evidence>
<evidence type="ECO:0000256" key="7">
    <source>
        <dbReference type="ARBA" id="ARBA00022771"/>
    </source>
</evidence>
<dbReference type="InterPro" id="IPR010979">
    <property type="entry name" value="Ribosomal_uS13-like_H2TH"/>
</dbReference>
<comment type="catalytic activity">
    <reaction evidence="1">
        <text>Hydrolysis of DNA containing ring-opened 7-methylguanine residues, releasing 2,6-diamino-4-hydroxy-5-(N-methyl)formamidopyrimidine.</text>
        <dbReference type="EC" id="3.2.2.23"/>
    </reaction>
</comment>
<dbReference type="CDD" id="cd08966">
    <property type="entry name" value="EcFpg-like_N"/>
    <property type="match status" value="1"/>
</dbReference>
<dbReference type="InterPro" id="IPR035937">
    <property type="entry name" value="FPG_N"/>
</dbReference>
<feature type="transmembrane region" description="Helical" evidence="16">
    <location>
        <begin position="69"/>
        <end position="92"/>
    </location>
</feature>
<dbReference type="GO" id="GO:0034039">
    <property type="term" value="F:8-oxo-7,8-dihydroguanine DNA N-glycosylase activity"/>
    <property type="evidence" value="ECO:0007669"/>
    <property type="project" value="TreeGrafter"/>
</dbReference>
<comment type="subunit">
    <text evidence="4">Monomer.</text>
</comment>
<keyword evidence="9" id="KW-0862">Zinc</keyword>
<evidence type="ECO:0000256" key="10">
    <source>
        <dbReference type="ARBA" id="ARBA00023125"/>
    </source>
</evidence>
<comment type="similarity">
    <text evidence="3">Belongs to the FPG family.</text>
</comment>
<evidence type="ECO:0000259" key="17">
    <source>
        <dbReference type="PROSITE" id="PS51068"/>
    </source>
</evidence>
<dbReference type="GO" id="GO:0140078">
    <property type="term" value="F:class I DNA-(apurinic or apyrimidinic site) endonuclease activity"/>
    <property type="evidence" value="ECO:0007669"/>
    <property type="project" value="UniProtKB-EC"/>
</dbReference>
<dbReference type="GO" id="GO:0006284">
    <property type="term" value="P:base-excision repair"/>
    <property type="evidence" value="ECO:0007669"/>
    <property type="project" value="InterPro"/>
</dbReference>
<dbReference type="NCBIfam" id="TIGR00577">
    <property type="entry name" value="fpg"/>
    <property type="match status" value="1"/>
</dbReference>
<accession>A0AAP9KSV2</accession>
<organism evidence="18 19">
    <name type="scientific">Gemella morbillorum</name>
    <dbReference type="NCBI Taxonomy" id="29391"/>
    <lineage>
        <taxon>Bacteria</taxon>
        <taxon>Bacillati</taxon>
        <taxon>Bacillota</taxon>
        <taxon>Bacilli</taxon>
        <taxon>Bacillales</taxon>
        <taxon>Gemellaceae</taxon>
        <taxon>Gemella</taxon>
    </lineage>
</organism>
<keyword evidence="16" id="KW-1133">Transmembrane helix</keyword>
<dbReference type="AlphaFoldDB" id="A0AAP9KSV2"/>
<keyword evidence="8 18" id="KW-0378">Hydrolase</keyword>
<comment type="cofactor">
    <cofactor evidence="2">
        <name>Zn(2+)</name>
        <dbReference type="ChEBI" id="CHEBI:29105"/>
    </cofactor>
</comment>
<dbReference type="GO" id="GO:0003684">
    <property type="term" value="F:damaged DNA binding"/>
    <property type="evidence" value="ECO:0007669"/>
    <property type="project" value="InterPro"/>
</dbReference>
<keyword evidence="5" id="KW-0479">Metal-binding</keyword>
<dbReference type="EMBL" id="CP046314">
    <property type="protein sequence ID" value="QGS08849.1"/>
    <property type="molecule type" value="Genomic_DNA"/>
</dbReference>
<evidence type="ECO:0000256" key="3">
    <source>
        <dbReference type="ARBA" id="ARBA00009409"/>
    </source>
</evidence>
<dbReference type="PANTHER" id="PTHR22993">
    <property type="entry name" value="FORMAMIDOPYRIMIDINE-DNA GLYCOSYLASE"/>
    <property type="match status" value="1"/>
</dbReference>
<reference evidence="18 19" key="1">
    <citation type="submission" date="2019-11" db="EMBL/GenBank/DDBJ databases">
        <title>FDA dAtabase for Regulatory Grade micrObial Sequences (FDA-ARGOS): Supporting development and validation of Infectious Disease Dx tests.</title>
        <authorList>
            <person name="Turner S."/>
            <person name="Byrd R."/>
            <person name="Tallon L."/>
            <person name="Sadzewicz L."/>
            <person name="Vavikolanu K."/>
            <person name="Mehta A."/>
            <person name="Aluvathingal J."/>
            <person name="Nadendla S."/>
            <person name="Myers T."/>
            <person name="Yan Y."/>
            <person name="Sichtig H."/>
        </authorList>
    </citation>
    <scope>NUCLEOTIDE SEQUENCE [LARGE SCALE GENOMIC DNA]</scope>
    <source>
        <strain evidence="18 19">FDAARGOS_741</strain>
    </source>
</reference>
<evidence type="ECO:0000256" key="1">
    <source>
        <dbReference type="ARBA" id="ARBA00001668"/>
    </source>
</evidence>
<evidence type="ECO:0000256" key="12">
    <source>
        <dbReference type="ARBA" id="ARBA00023239"/>
    </source>
</evidence>
<evidence type="ECO:0000256" key="8">
    <source>
        <dbReference type="ARBA" id="ARBA00022801"/>
    </source>
</evidence>
<sequence length="286" mass="32866">MPELPEVENIKLGLVDQVLNKKIVGVSYSEIVKLGHSENKMTIVKQDLDYFANNVINKNIEGLTRRGKYLYFTLSNGYIIAHFGMTGAFFVVKDIAEITNKNYYNHRHIIFELDTKEKLVYSDIRRFGELRYIDEITMFKPFIDLAPEPFSQTAKSYFLEKLESPKYKDQPIKALLLEGNVFCGCGNIYDCEVLYRQKIHPLTKASELTKKQKENLFDELVNILTFAIEQGGSTISDFVHSDGGEGNMQNFHQIYGKKTCPLGHKTDNIVIKTRASHFCPICQKRK</sequence>
<keyword evidence="11" id="KW-0234">DNA repair</keyword>
<evidence type="ECO:0000256" key="5">
    <source>
        <dbReference type="ARBA" id="ARBA00022723"/>
    </source>
</evidence>
<gene>
    <name evidence="18" type="primary">mutM</name>
    <name evidence="18" type="ORF">FOC49_02605</name>
</gene>
<keyword evidence="6" id="KW-0227">DNA damage</keyword>
<dbReference type="SUPFAM" id="SSF46946">
    <property type="entry name" value="S13-like H2TH domain"/>
    <property type="match status" value="1"/>
</dbReference>
<keyword evidence="19" id="KW-1185">Reference proteome</keyword>
<protein>
    <submittedName>
        <fullName evidence="18">Bifunctional DNA-formamidopyrimidine glycosylase/DNA-(Apurinic or apyrimidinic site) lyase</fullName>
        <ecNumber evidence="18">3.2.2.23</ecNumber>
        <ecNumber evidence="18">4.2.99.18</ecNumber>
    </submittedName>
</protein>
<keyword evidence="16" id="KW-0472">Membrane</keyword>